<evidence type="ECO:0000256" key="1">
    <source>
        <dbReference type="SAM" id="Coils"/>
    </source>
</evidence>
<dbReference type="AlphaFoldDB" id="A0A9X1R6F5"/>
<evidence type="ECO:0008006" key="5">
    <source>
        <dbReference type="Google" id="ProtNLM"/>
    </source>
</evidence>
<comment type="caution">
    <text evidence="3">The sequence shown here is derived from an EMBL/GenBank/DDBJ whole genome shotgun (WGS) entry which is preliminary data.</text>
</comment>
<keyword evidence="2" id="KW-0812">Transmembrane</keyword>
<dbReference type="PANTHER" id="PTHR34220:SF7">
    <property type="entry name" value="SENSOR HISTIDINE KINASE YPDA"/>
    <property type="match status" value="1"/>
</dbReference>
<keyword evidence="2" id="KW-0472">Membrane</keyword>
<dbReference type="InterPro" id="IPR050640">
    <property type="entry name" value="Bact_2-comp_sensor_kinase"/>
</dbReference>
<proteinExistence type="predicted"/>
<feature type="coiled-coil region" evidence="1">
    <location>
        <begin position="49"/>
        <end position="125"/>
    </location>
</feature>
<dbReference type="PANTHER" id="PTHR34220">
    <property type="entry name" value="SENSOR HISTIDINE KINASE YPDA"/>
    <property type="match status" value="1"/>
</dbReference>
<keyword evidence="2" id="KW-1133">Transmembrane helix</keyword>
<evidence type="ECO:0000256" key="2">
    <source>
        <dbReference type="SAM" id="Phobius"/>
    </source>
</evidence>
<organism evidence="3 4">
    <name type="scientific">Aequorivita xiaoshiensis</name>
    <dbReference type="NCBI Taxonomy" id="2874476"/>
    <lineage>
        <taxon>Bacteria</taxon>
        <taxon>Pseudomonadati</taxon>
        <taxon>Bacteroidota</taxon>
        <taxon>Flavobacteriia</taxon>
        <taxon>Flavobacteriales</taxon>
        <taxon>Flavobacteriaceae</taxon>
        <taxon>Aequorivita</taxon>
    </lineage>
</organism>
<evidence type="ECO:0000313" key="3">
    <source>
        <dbReference type="EMBL" id="MCG2431844.1"/>
    </source>
</evidence>
<keyword evidence="4" id="KW-1185">Reference proteome</keyword>
<dbReference type="Proteomes" id="UP001139462">
    <property type="component" value="Unassembled WGS sequence"/>
</dbReference>
<dbReference type="EMBL" id="JAIRBB010000012">
    <property type="protein sequence ID" value="MCG2431844.1"/>
    <property type="molecule type" value="Genomic_DNA"/>
</dbReference>
<name>A0A9X1R6F5_9FLAO</name>
<sequence>MLQQSSYSDLIEQNEVLKTVTLILLGLLVLLVIRNWYNLYKKRSFRKKNRRITKELKVSKTKIESLKTQATLVETLQRQLIASQTENAQVKVELKRYKQKLNETLSQKEKEMAQQKEVINHQKEAYERYVVFKSVEANNTRLGAHFIKNLINQIYIDLESSQNEQKSFLGFYYSFKKPEIKIPSLKALKQIFKLLDYNVSALNKENSSLQEEWNHINMFMELIQYLKPQANIEIKNTLSERRIEQLKIKPTLFFPFVENALKHGSLNEKGSFIKLTLEETGQQQLRYSLTNSIEINNQMKTEHSDQFGLNALQQLLDAYYPNSKLVHKELSNRQYLSELILHIN</sequence>
<protein>
    <recommendedName>
        <fullName evidence="5">Histidine kinase</fullName>
    </recommendedName>
</protein>
<keyword evidence="1" id="KW-0175">Coiled coil</keyword>
<feature type="transmembrane region" description="Helical" evidence="2">
    <location>
        <begin position="20"/>
        <end position="40"/>
    </location>
</feature>
<gene>
    <name evidence="3" type="ORF">K8344_11985</name>
</gene>
<reference evidence="3" key="1">
    <citation type="submission" date="2021-09" db="EMBL/GenBank/DDBJ databases">
        <title>Genome of Aequorivita sp. strain F64183.</title>
        <authorList>
            <person name="Wang Y."/>
        </authorList>
    </citation>
    <scope>NUCLEOTIDE SEQUENCE</scope>
    <source>
        <strain evidence="3">F64183</strain>
    </source>
</reference>
<accession>A0A9X1R6F5</accession>
<evidence type="ECO:0000313" key="4">
    <source>
        <dbReference type="Proteomes" id="UP001139462"/>
    </source>
</evidence>
<dbReference type="RefSeq" id="WP_237608923.1">
    <property type="nucleotide sequence ID" value="NZ_JAIRBB010000012.1"/>
</dbReference>